<dbReference type="RefSeq" id="WP_190107459.1">
    <property type="nucleotide sequence ID" value="NZ_BMUH01000028.1"/>
</dbReference>
<dbReference type="Proteomes" id="UP001164506">
    <property type="component" value="Chromosome"/>
</dbReference>
<feature type="domain" description="MbtH-like" evidence="1">
    <location>
        <begin position="3"/>
        <end position="53"/>
    </location>
</feature>
<dbReference type="PANTHER" id="PTHR38444">
    <property type="entry name" value="ENTEROBACTIN BIOSYNTHESIS PROTEIN YBDZ"/>
    <property type="match status" value="1"/>
</dbReference>
<dbReference type="PANTHER" id="PTHR38444:SF1">
    <property type="entry name" value="ENTEROBACTIN BIOSYNTHESIS PROTEIN YBDZ"/>
    <property type="match status" value="1"/>
</dbReference>
<accession>A0ABY6QTJ4</accession>
<dbReference type="InterPro" id="IPR038020">
    <property type="entry name" value="MbtH-like_sf"/>
</dbReference>
<evidence type="ECO:0000313" key="2">
    <source>
        <dbReference type="EMBL" id="UZX21131.1"/>
    </source>
</evidence>
<organism evidence="2 3">
    <name type="scientific">Streptomyces tanashiensis</name>
    <dbReference type="NCBI Taxonomy" id="67367"/>
    <lineage>
        <taxon>Bacteria</taxon>
        <taxon>Bacillati</taxon>
        <taxon>Actinomycetota</taxon>
        <taxon>Actinomycetes</taxon>
        <taxon>Kitasatosporales</taxon>
        <taxon>Streptomycetaceae</taxon>
        <taxon>Streptomyces</taxon>
    </lineage>
</organism>
<gene>
    <name evidence="2" type="ORF">LDH80_10550</name>
</gene>
<protein>
    <submittedName>
        <fullName evidence="2">MbtH family protein</fullName>
    </submittedName>
</protein>
<keyword evidence="3" id="KW-1185">Reference proteome</keyword>
<reference evidence="2" key="1">
    <citation type="submission" date="2021-09" db="EMBL/GenBank/DDBJ databases">
        <title>Complete genome sequence and metabolic characterization of Streptomyces tanashiensis DSM 731 the producer of antibacterial Kalafungin and diverse secondary metabolites.</title>
        <authorList>
            <person name="Abbasi M.N."/>
            <person name="Anwar M.N."/>
            <person name="Alam K."/>
            <person name="Shoaib M."/>
            <person name="Lin Z."/>
            <person name="Hayat M."/>
            <person name="Ali M.I."/>
            <person name="Malik H.M.T."/>
            <person name="Ahmed I."/>
            <person name="Li A."/>
            <person name="Hailong Wang H."/>
            <person name="Zhang Y."/>
        </authorList>
    </citation>
    <scope>NUCLEOTIDE SEQUENCE</scope>
    <source>
        <strain evidence="2">Kala</strain>
    </source>
</reference>
<dbReference type="InterPro" id="IPR005153">
    <property type="entry name" value="MbtH-like_dom"/>
</dbReference>
<dbReference type="Pfam" id="PF03621">
    <property type="entry name" value="MbtH"/>
    <property type="match status" value="1"/>
</dbReference>
<dbReference type="SUPFAM" id="SSF160582">
    <property type="entry name" value="MbtH-like"/>
    <property type="match status" value="1"/>
</dbReference>
<dbReference type="GeneID" id="95599883"/>
<name>A0ABY6QTJ4_9ACTN</name>
<evidence type="ECO:0000259" key="1">
    <source>
        <dbReference type="SMART" id="SM00923"/>
    </source>
</evidence>
<proteinExistence type="predicted"/>
<dbReference type="SMART" id="SM00923">
    <property type="entry name" value="MbtH"/>
    <property type="match status" value="1"/>
</dbReference>
<sequence length="70" mass="7674">MTHPFEDPDGSYLVLVNDEEQYSLWPAPTAVPAGWRSVMGPADRAACLDHVESAWLDMRPKSLIGSMEGA</sequence>
<evidence type="ECO:0000313" key="3">
    <source>
        <dbReference type="Proteomes" id="UP001164506"/>
    </source>
</evidence>
<dbReference type="InterPro" id="IPR037407">
    <property type="entry name" value="MLP_fam"/>
</dbReference>
<dbReference type="Gene3D" id="3.90.820.10">
    <property type="entry name" value="Structural Genomics, Unknown Function 30-nov-00 1gh9 Mol_id"/>
    <property type="match status" value="1"/>
</dbReference>
<dbReference type="EMBL" id="CP084204">
    <property type="protein sequence ID" value="UZX21131.1"/>
    <property type="molecule type" value="Genomic_DNA"/>
</dbReference>